<reference evidence="2 3" key="1">
    <citation type="journal article" date="2021" name="Plant Biotechnol. J.">
        <title>Multi-omics assisted identification of the key and species-specific regulatory components of drought-tolerant mechanisms in Gossypium stocksii.</title>
        <authorList>
            <person name="Yu D."/>
            <person name="Ke L."/>
            <person name="Zhang D."/>
            <person name="Wu Y."/>
            <person name="Sun Y."/>
            <person name="Mei J."/>
            <person name="Sun J."/>
            <person name="Sun Y."/>
        </authorList>
    </citation>
    <scope>NUCLEOTIDE SEQUENCE [LARGE SCALE GENOMIC DNA]</scope>
    <source>
        <strain evidence="3">cv. E1</strain>
        <tissue evidence="2">Leaf</tissue>
    </source>
</reference>
<evidence type="ECO:0000313" key="2">
    <source>
        <dbReference type="EMBL" id="KAH1032694.1"/>
    </source>
</evidence>
<organism evidence="2 3">
    <name type="scientific">Gossypium stocksii</name>
    <dbReference type="NCBI Taxonomy" id="47602"/>
    <lineage>
        <taxon>Eukaryota</taxon>
        <taxon>Viridiplantae</taxon>
        <taxon>Streptophyta</taxon>
        <taxon>Embryophyta</taxon>
        <taxon>Tracheophyta</taxon>
        <taxon>Spermatophyta</taxon>
        <taxon>Magnoliopsida</taxon>
        <taxon>eudicotyledons</taxon>
        <taxon>Gunneridae</taxon>
        <taxon>Pentapetalae</taxon>
        <taxon>rosids</taxon>
        <taxon>malvids</taxon>
        <taxon>Malvales</taxon>
        <taxon>Malvaceae</taxon>
        <taxon>Malvoideae</taxon>
        <taxon>Gossypium</taxon>
    </lineage>
</organism>
<feature type="compositionally biased region" description="Polar residues" evidence="1">
    <location>
        <begin position="70"/>
        <end position="79"/>
    </location>
</feature>
<dbReference type="EMBL" id="JAIQCV010000013">
    <property type="protein sequence ID" value="KAH1032694.1"/>
    <property type="molecule type" value="Genomic_DNA"/>
</dbReference>
<dbReference type="Proteomes" id="UP000828251">
    <property type="component" value="Unassembled WGS sequence"/>
</dbReference>
<feature type="region of interest" description="Disordered" evidence="1">
    <location>
        <begin position="58"/>
        <end position="79"/>
    </location>
</feature>
<sequence length="114" mass="12931">MTLSKSELRGIYVEFARTNEGSRRLTYFLVREVIREEQTKSVTTQLCGRFTALLESSHYDTPESPMGRHSSLSTTARTPNNQGLVDLEYWPQLNDKEAFGTTHTIGVMTSIVDE</sequence>
<gene>
    <name evidence="2" type="ORF">J1N35_044868</name>
</gene>
<keyword evidence="3" id="KW-1185">Reference proteome</keyword>
<name>A0A9D3UA21_9ROSI</name>
<protein>
    <submittedName>
        <fullName evidence="2">Uncharacterized protein</fullName>
    </submittedName>
</protein>
<evidence type="ECO:0000256" key="1">
    <source>
        <dbReference type="SAM" id="MobiDB-lite"/>
    </source>
</evidence>
<evidence type="ECO:0000313" key="3">
    <source>
        <dbReference type="Proteomes" id="UP000828251"/>
    </source>
</evidence>
<proteinExistence type="predicted"/>
<comment type="caution">
    <text evidence="2">The sequence shown here is derived from an EMBL/GenBank/DDBJ whole genome shotgun (WGS) entry which is preliminary data.</text>
</comment>
<dbReference type="AlphaFoldDB" id="A0A9D3UA21"/>
<accession>A0A9D3UA21</accession>